<feature type="transmembrane region" description="Helical" evidence="2">
    <location>
        <begin position="45"/>
        <end position="66"/>
    </location>
</feature>
<dbReference type="InterPro" id="IPR000983">
    <property type="entry name" value="Bac_GSPG_pilin"/>
</dbReference>
<dbReference type="InterPro" id="IPR012902">
    <property type="entry name" value="N_methyl_site"/>
</dbReference>
<evidence type="ECO:0000313" key="3">
    <source>
        <dbReference type="EMBL" id="KKT85264.1"/>
    </source>
</evidence>
<dbReference type="SUPFAM" id="SSF54523">
    <property type="entry name" value="Pili subunits"/>
    <property type="match status" value="1"/>
</dbReference>
<dbReference type="GO" id="GO:0015628">
    <property type="term" value="P:protein secretion by the type II secretion system"/>
    <property type="evidence" value="ECO:0007669"/>
    <property type="project" value="InterPro"/>
</dbReference>
<dbReference type="AlphaFoldDB" id="A0A0G1NM20"/>
<evidence type="ECO:0000256" key="1">
    <source>
        <dbReference type="ARBA" id="ARBA00022481"/>
    </source>
</evidence>
<keyword evidence="2" id="KW-0472">Membrane</keyword>
<gene>
    <name evidence="3" type="ORF">UW84_C0038G0014</name>
</gene>
<dbReference type="Gene3D" id="3.30.700.10">
    <property type="entry name" value="Glycoprotein, Type 4 Pilin"/>
    <property type="match status" value="1"/>
</dbReference>
<name>A0A0G1NM20_9BACT</name>
<sequence>MKNFYKLPHRESTVRNDSGVRSLPAGRQVAFTPRNDEYGFTFVELLVVITIIGVIFAAGIVSFSTITSRSRDARRKADLEAIRQSLEICRSLTGSYPADISSNVTCSAGVVLLSVTPTDPKPCGTPAVASYTYSRPTTTTYTLSAPCMENESYQVTNP</sequence>
<organism evidence="3 4">
    <name type="scientific">Candidatus Collierbacteria bacterium GW2011_GWA2_44_99</name>
    <dbReference type="NCBI Taxonomy" id="1618380"/>
    <lineage>
        <taxon>Bacteria</taxon>
        <taxon>Candidatus Collieribacteriota</taxon>
    </lineage>
</organism>
<evidence type="ECO:0000313" key="4">
    <source>
        <dbReference type="Proteomes" id="UP000034797"/>
    </source>
</evidence>
<dbReference type="Proteomes" id="UP000034797">
    <property type="component" value="Unassembled WGS sequence"/>
</dbReference>
<comment type="caution">
    <text evidence="3">The sequence shown here is derived from an EMBL/GenBank/DDBJ whole genome shotgun (WGS) entry which is preliminary data.</text>
</comment>
<accession>A0A0G1NM20</accession>
<dbReference type="EMBL" id="LCJW01000038">
    <property type="protein sequence ID" value="KKT85264.1"/>
    <property type="molecule type" value="Genomic_DNA"/>
</dbReference>
<dbReference type="GO" id="GO:0015627">
    <property type="term" value="C:type II protein secretion system complex"/>
    <property type="evidence" value="ECO:0007669"/>
    <property type="project" value="InterPro"/>
</dbReference>
<proteinExistence type="predicted"/>
<dbReference type="PRINTS" id="PR00813">
    <property type="entry name" value="BCTERIALGSPG"/>
</dbReference>
<evidence type="ECO:0000256" key="2">
    <source>
        <dbReference type="SAM" id="Phobius"/>
    </source>
</evidence>
<dbReference type="InterPro" id="IPR045584">
    <property type="entry name" value="Pilin-like"/>
</dbReference>
<keyword evidence="1" id="KW-0488">Methylation</keyword>
<keyword evidence="2" id="KW-0812">Transmembrane</keyword>
<reference evidence="3 4" key="1">
    <citation type="journal article" date="2015" name="Nature">
        <title>rRNA introns, odd ribosomes, and small enigmatic genomes across a large radiation of phyla.</title>
        <authorList>
            <person name="Brown C.T."/>
            <person name="Hug L.A."/>
            <person name="Thomas B.C."/>
            <person name="Sharon I."/>
            <person name="Castelle C.J."/>
            <person name="Singh A."/>
            <person name="Wilkins M.J."/>
            <person name="Williams K.H."/>
            <person name="Banfield J.F."/>
        </authorList>
    </citation>
    <scope>NUCLEOTIDE SEQUENCE [LARGE SCALE GENOMIC DNA]</scope>
</reference>
<keyword evidence="2" id="KW-1133">Transmembrane helix</keyword>
<dbReference type="Pfam" id="PF07963">
    <property type="entry name" value="N_methyl"/>
    <property type="match status" value="1"/>
</dbReference>
<dbReference type="NCBIfam" id="TIGR02532">
    <property type="entry name" value="IV_pilin_GFxxxE"/>
    <property type="match status" value="1"/>
</dbReference>
<protein>
    <submittedName>
        <fullName evidence="3">Fimbrial protein pilin</fullName>
    </submittedName>
</protein>